<evidence type="ECO:0000259" key="11">
    <source>
        <dbReference type="Pfam" id="PF03449"/>
    </source>
</evidence>
<evidence type="ECO:0000256" key="9">
    <source>
        <dbReference type="RuleBase" id="RU000556"/>
    </source>
</evidence>
<evidence type="ECO:0000259" key="10">
    <source>
        <dbReference type="Pfam" id="PF01272"/>
    </source>
</evidence>
<dbReference type="Pfam" id="PF01272">
    <property type="entry name" value="GreA_GreB"/>
    <property type="match status" value="1"/>
</dbReference>
<comment type="function">
    <text evidence="6 8 9">Necessary for efficient RNA polymerase transcription elongation past template-encoded arresting sites. The arresting sites in DNA have the property of trapping a certain fraction of elongating RNA polymerases that pass through, resulting in locked ternary complexes. Cleavage of the nascent transcript by cleavage factors such as GreA or GreB allows the resumption of elongation from the new 3'terminus. GreA releases sequences of 2 to 3 nucleotides.</text>
</comment>
<dbReference type="InterPro" id="IPR023459">
    <property type="entry name" value="Tscrpt_elong_fac_GreA/B_fam"/>
</dbReference>
<dbReference type="InterPro" id="IPR018151">
    <property type="entry name" value="TF_GreA/GreB_CS"/>
</dbReference>
<evidence type="ECO:0000256" key="3">
    <source>
        <dbReference type="ARBA" id="ARBA00023015"/>
    </source>
</evidence>
<dbReference type="GO" id="GO:0032784">
    <property type="term" value="P:regulation of DNA-templated transcription elongation"/>
    <property type="evidence" value="ECO:0007669"/>
    <property type="project" value="UniProtKB-UniRule"/>
</dbReference>
<dbReference type="InterPro" id="IPR036805">
    <property type="entry name" value="Tscrpt_elong_fac_GreA/B_N_sf"/>
</dbReference>
<keyword evidence="3 8" id="KW-0805">Transcription regulation</keyword>
<keyword evidence="4 8" id="KW-0238">DNA-binding</keyword>
<keyword evidence="5 8" id="KW-0804">Transcription</keyword>
<dbReference type="EMBL" id="MNZT01000062">
    <property type="protein sequence ID" value="OIP97206.1"/>
    <property type="molecule type" value="Genomic_DNA"/>
</dbReference>
<evidence type="ECO:0000313" key="12">
    <source>
        <dbReference type="EMBL" id="OIP97206.1"/>
    </source>
</evidence>
<dbReference type="InterPro" id="IPR036953">
    <property type="entry name" value="GreA/GreB_C_sf"/>
</dbReference>
<dbReference type="NCBIfam" id="TIGR01462">
    <property type="entry name" value="greA"/>
    <property type="match status" value="1"/>
</dbReference>
<dbReference type="InterPro" id="IPR006359">
    <property type="entry name" value="Tscrpt_elong_fac_GreA"/>
</dbReference>
<dbReference type="GO" id="GO:0003677">
    <property type="term" value="F:DNA binding"/>
    <property type="evidence" value="ECO:0007669"/>
    <property type="project" value="UniProtKB-UniRule"/>
</dbReference>
<evidence type="ECO:0000256" key="4">
    <source>
        <dbReference type="ARBA" id="ARBA00023125"/>
    </source>
</evidence>
<dbReference type="Pfam" id="PF03449">
    <property type="entry name" value="GreA_GreB_N"/>
    <property type="match status" value="1"/>
</dbReference>
<dbReference type="GO" id="GO:0003746">
    <property type="term" value="F:translation elongation factor activity"/>
    <property type="evidence" value="ECO:0007669"/>
    <property type="project" value="UniProtKB-KW"/>
</dbReference>
<sequence length="157" mass="17154">MTEESVYLTRKGLEELKKELDYLTVVKRAEVAAAIQQAKEFGDLAENAEYENAKNQQAFVEGRIATLEKMISNATIIEDNHKGNETIINVGATVTIKNQLGKKQTFTIVGSAESDPIKNKISNSSPMGQALLGHQLKDKVKVPTPAGINEIEIVSVN</sequence>
<dbReference type="FunFam" id="1.10.287.180:FF:000001">
    <property type="entry name" value="Transcription elongation factor GreA"/>
    <property type="match status" value="1"/>
</dbReference>
<dbReference type="Gene3D" id="3.10.50.30">
    <property type="entry name" value="Transcription elongation factor, GreA/GreB, C-terminal domain"/>
    <property type="match status" value="1"/>
</dbReference>
<dbReference type="PANTHER" id="PTHR30437:SF4">
    <property type="entry name" value="TRANSCRIPTION ELONGATION FACTOR GREA"/>
    <property type="match status" value="1"/>
</dbReference>
<dbReference type="STRING" id="1817892.AUK40_03620"/>
<dbReference type="Proteomes" id="UP000183245">
    <property type="component" value="Unassembled WGS sequence"/>
</dbReference>
<keyword evidence="12" id="KW-0648">Protein biosynthesis</keyword>
<dbReference type="InterPro" id="IPR001437">
    <property type="entry name" value="Tscrpt_elong_fac_GreA/B_C"/>
</dbReference>
<reference evidence="12 13" key="1">
    <citation type="journal article" date="2016" name="Environ. Microbiol.">
        <title>Genomic resolution of a cold subsurface aquifer community provides metabolic insights for novel microbes adapted to high CO concentrations.</title>
        <authorList>
            <person name="Probst A.J."/>
            <person name="Castelle C.J."/>
            <person name="Singh A."/>
            <person name="Brown C.T."/>
            <person name="Anantharaman K."/>
            <person name="Sharon I."/>
            <person name="Hug L.A."/>
            <person name="Burstein D."/>
            <person name="Emerson J.B."/>
            <person name="Thomas B.C."/>
            <person name="Banfield J.F."/>
        </authorList>
    </citation>
    <scope>NUCLEOTIDE SEQUENCE [LARGE SCALE GENOMIC DNA]</scope>
    <source>
        <strain evidence="12">CG2_30_54_11</strain>
    </source>
</reference>
<organism evidence="12 13">
    <name type="scientific">Candidatus Wirthbacteria bacterium CG2_30_54_11</name>
    <dbReference type="NCBI Taxonomy" id="1817892"/>
    <lineage>
        <taxon>Bacteria</taxon>
        <taxon>Candidatus Wirthbacteria</taxon>
    </lineage>
</organism>
<dbReference type="PROSITE" id="PS00829">
    <property type="entry name" value="GREAB_1"/>
    <property type="match status" value="1"/>
</dbReference>
<feature type="domain" description="Transcription elongation factor GreA/GreB N-terminal" evidence="11">
    <location>
        <begin position="6"/>
        <end position="76"/>
    </location>
</feature>
<dbReference type="PANTHER" id="PTHR30437">
    <property type="entry name" value="TRANSCRIPTION ELONGATION FACTOR GREA"/>
    <property type="match status" value="1"/>
</dbReference>
<comment type="similarity">
    <text evidence="1 8 9">Belongs to the GreA/GreB family.</text>
</comment>
<evidence type="ECO:0000256" key="1">
    <source>
        <dbReference type="ARBA" id="ARBA00008213"/>
    </source>
</evidence>
<dbReference type="SUPFAM" id="SSF46557">
    <property type="entry name" value="GreA transcript cleavage protein, N-terminal domain"/>
    <property type="match status" value="1"/>
</dbReference>
<dbReference type="InterPro" id="IPR022691">
    <property type="entry name" value="Tscrpt_elong_fac_GreA/B_N"/>
</dbReference>
<dbReference type="AlphaFoldDB" id="A0A1J5IY55"/>
<evidence type="ECO:0000256" key="2">
    <source>
        <dbReference type="ARBA" id="ARBA00013729"/>
    </source>
</evidence>
<keyword evidence="12" id="KW-0251">Elongation factor</keyword>
<accession>A0A1J5IY55</accession>
<dbReference type="GO" id="GO:0070063">
    <property type="term" value="F:RNA polymerase binding"/>
    <property type="evidence" value="ECO:0007669"/>
    <property type="project" value="InterPro"/>
</dbReference>
<dbReference type="Gene3D" id="1.10.287.180">
    <property type="entry name" value="Transcription elongation factor, GreA/GreB, N-terminal domain"/>
    <property type="match status" value="1"/>
</dbReference>
<dbReference type="PIRSF" id="PIRSF006092">
    <property type="entry name" value="GreA_GreB"/>
    <property type="match status" value="1"/>
</dbReference>
<comment type="caution">
    <text evidence="12">The sequence shown here is derived from an EMBL/GenBank/DDBJ whole genome shotgun (WGS) entry which is preliminary data.</text>
</comment>
<evidence type="ECO:0000256" key="8">
    <source>
        <dbReference type="HAMAP-Rule" id="MF_00105"/>
    </source>
</evidence>
<dbReference type="HAMAP" id="MF_00105">
    <property type="entry name" value="GreA_GreB"/>
    <property type="match status" value="1"/>
</dbReference>
<dbReference type="NCBIfam" id="NF001263">
    <property type="entry name" value="PRK00226.1-4"/>
    <property type="match status" value="1"/>
</dbReference>
<dbReference type="InterPro" id="IPR028624">
    <property type="entry name" value="Tscrpt_elong_fac_GreA/B"/>
</dbReference>
<dbReference type="SUPFAM" id="SSF54534">
    <property type="entry name" value="FKBP-like"/>
    <property type="match status" value="1"/>
</dbReference>
<evidence type="ECO:0000313" key="13">
    <source>
        <dbReference type="Proteomes" id="UP000183245"/>
    </source>
</evidence>
<evidence type="ECO:0000256" key="7">
    <source>
        <dbReference type="ARBA" id="ARBA00030776"/>
    </source>
</evidence>
<gene>
    <name evidence="8" type="primary">greA</name>
    <name evidence="12" type="ORF">AUK40_03620</name>
</gene>
<feature type="domain" description="Transcription elongation factor GreA/GreB C-terminal" evidence="10">
    <location>
        <begin position="87"/>
        <end position="157"/>
    </location>
</feature>
<proteinExistence type="inferred from homology"/>
<evidence type="ECO:0000256" key="5">
    <source>
        <dbReference type="ARBA" id="ARBA00023163"/>
    </source>
</evidence>
<dbReference type="FunFam" id="3.10.50.30:FF:000001">
    <property type="entry name" value="Transcription elongation factor GreA"/>
    <property type="match status" value="1"/>
</dbReference>
<protein>
    <recommendedName>
        <fullName evidence="2 8">Transcription elongation factor GreA</fullName>
    </recommendedName>
    <alternativeName>
        <fullName evidence="7 8">Transcript cleavage factor GreA</fullName>
    </alternativeName>
</protein>
<evidence type="ECO:0000256" key="6">
    <source>
        <dbReference type="ARBA" id="ARBA00024916"/>
    </source>
</evidence>
<dbReference type="GO" id="GO:0006354">
    <property type="term" value="P:DNA-templated transcription elongation"/>
    <property type="evidence" value="ECO:0007669"/>
    <property type="project" value="TreeGrafter"/>
</dbReference>
<name>A0A1J5IY55_9BACT</name>